<feature type="transmembrane region" description="Helical" evidence="7">
    <location>
        <begin position="40"/>
        <end position="59"/>
    </location>
</feature>
<dbReference type="EMBL" id="LRGB01003134">
    <property type="protein sequence ID" value="KZS04080.1"/>
    <property type="molecule type" value="Genomic_DNA"/>
</dbReference>
<keyword evidence="6 7" id="KW-0472">Membrane</keyword>
<reference evidence="9" key="1">
    <citation type="submission" date="2015-10" db="EMBL/GenBank/DDBJ databases">
        <title>EvidentialGene: Evidence-directed Construction of Complete mRNA Transcriptomes without Genomes.</title>
        <authorList>
            <person name="Gilbert D.G."/>
        </authorList>
    </citation>
    <scope>NUCLEOTIDE SEQUENCE</scope>
</reference>
<reference evidence="10 11" key="2">
    <citation type="submission" date="2016-03" db="EMBL/GenBank/DDBJ databases">
        <title>EvidentialGene: Evidence-directed Construction of Genes on Genomes.</title>
        <authorList>
            <person name="Gilbert D.G."/>
            <person name="Choi J.-H."/>
            <person name="Mockaitis K."/>
            <person name="Colbourne J."/>
            <person name="Pfrender M."/>
        </authorList>
    </citation>
    <scope>NUCLEOTIDE SEQUENCE [LARGE SCALE GENOMIC DNA]</scope>
    <source>
        <strain evidence="10 11">Xinb3</strain>
        <tissue evidence="10">Complete organism</tissue>
    </source>
</reference>
<comment type="similarity">
    <text evidence="2">Belongs to the glycosyltransferase 32 family.</text>
</comment>
<evidence type="ECO:0000256" key="4">
    <source>
        <dbReference type="ARBA" id="ARBA00022679"/>
    </source>
</evidence>
<keyword evidence="11" id="KW-1185">Reference proteome</keyword>
<dbReference type="GO" id="GO:0006688">
    <property type="term" value="P:glycosphingolipid biosynthetic process"/>
    <property type="evidence" value="ECO:0007669"/>
    <property type="project" value="TreeGrafter"/>
</dbReference>
<evidence type="ECO:0000313" key="11">
    <source>
        <dbReference type="Proteomes" id="UP000076858"/>
    </source>
</evidence>
<keyword evidence="3 10" id="KW-0328">Glycosyltransferase</keyword>
<evidence type="ECO:0000259" key="8">
    <source>
        <dbReference type="Pfam" id="PF04572"/>
    </source>
</evidence>
<keyword evidence="7" id="KW-0812">Transmembrane</keyword>
<dbReference type="InterPro" id="IPR007577">
    <property type="entry name" value="GlycoTrfase_DXD_sugar-bd_CS"/>
</dbReference>
<evidence type="ECO:0000256" key="5">
    <source>
        <dbReference type="ARBA" id="ARBA00023034"/>
    </source>
</evidence>
<dbReference type="PANTHER" id="PTHR12042">
    <property type="entry name" value="LACTOSYLCERAMIDE 4-ALPHA-GALACTOSYLTRANSFERASE ALPHA- 1,4-GALACTOSYLTRANSFERASE"/>
    <property type="match status" value="1"/>
</dbReference>
<dbReference type="Proteomes" id="UP000076858">
    <property type="component" value="Unassembled WGS sequence"/>
</dbReference>
<dbReference type="STRING" id="35525.A0A0P6HQU6"/>
<evidence type="ECO:0000256" key="7">
    <source>
        <dbReference type="SAM" id="Phobius"/>
    </source>
</evidence>
<dbReference type="InterPro" id="IPR007652">
    <property type="entry name" value="A1-4-GlycosylTfrase_dom"/>
</dbReference>
<accession>A0A0P6HQU6</accession>
<dbReference type="OrthoDB" id="6333746at2759"/>
<dbReference type="Pfam" id="PF04488">
    <property type="entry name" value="Gly_transf_sug"/>
    <property type="match status" value="1"/>
</dbReference>
<feature type="domain" description="Alpha 1,4-glycosyltransferase" evidence="8">
    <location>
        <begin position="261"/>
        <end position="391"/>
    </location>
</feature>
<dbReference type="EMBL" id="GDIQ01040075">
    <property type="protein sequence ID" value="JAN54662.1"/>
    <property type="molecule type" value="Transcribed_RNA"/>
</dbReference>
<dbReference type="Gene3D" id="3.90.550.20">
    <property type="match status" value="1"/>
</dbReference>
<proteinExistence type="inferred from homology"/>
<keyword evidence="5" id="KW-0333">Golgi apparatus</keyword>
<keyword evidence="4 10" id="KW-0808">Transferase</keyword>
<dbReference type="GO" id="GO:0016758">
    <property type="term" value="F:hexosyltransferase activity"/>
    <property type="evidence" value="ECO:0007669"/>
    <property type="project" value="TreeGrafter"/>
</dbReference>
<organism evidence="9">
    <name type="scientific">Daphnia magna</name>
    <dbReference type="NCBI Taxonomy" id="35525"/>
    <lineage>
        <taxon>Eukaryota</taxon>
        <taxon>Metazoa</taxon>
        <taxon>Ecdysozoa</taxon>
        <taxon>Arthropoda</taxon>
        <taxon>Crustacea</taxon>
        <taxon>Branchiopoda</taxon>
        <taxon>Diplostraca</taxon>
        <taxon>Cladocera</taxon>
        <taxon>Anomopoda</taxon>
        <taxon>Daphniidae</taxon>
        <taxon>Daphnia</taxon>
    </lineage>
</organism>
<evidence type="ECO:0000256" key="2">
    <source>
        <dbReference type="ARBA" id="ARBA00009003"/>
    </source>
</evidence>
<comment type="subcellular location">
    <subcellularLocation>
        <location evidence="1">Golgi apparatus membrane</location>
        <topology evidence="1">Single-pass type II membrane protein</topology>
    </subcellularLocation>
</comment>
<dbReference type="PANTHER" id="PTHR12042:SF21">
    <property type="entry name" value="ALPHA1,4-GALACTOSYLTRANSFERASE 1-RELATED"/>
    <property type="match status" value="1"/>
</dbReference>
<gene>
    <name evidence="10" type="ORF">APZ42_033027</name>
</gene>
<dbReference type="InterPro" id="IPR029044">
    <property type="entry name" value="Nucleotide-diphossugar_trans"/>
</dbReference>
<dbReference type="SUPFAM" id="SSF53448">
    <property type="entry name" value="Nucleotide-diphospho-sugar transferases"/>
    <property type="match status" value="1"/>
</dbReference>
<evidence type="ECO:0000256" key="3">
    <source>
        <dbReference type="ARBA" id="ARBA00022676"/>
    </source>
</evidence>
<sequence>MRLCRSGHVYHLLNQSREECAFTFSDCPRRWRSLSVTRRHIFFATSLLLFVIVLAYNFFTSEIYLHQMNPRVNVRRTVRSRCCLAGTTSGPDMCGRPDCVWPCPVPKLPENKHLNTVQDKAFFHETSGASFLNYRQACVVESLAFHNPNLTVHLLMTGSKIDTNTATMKTLRQNYPNIQITSINLGDYIANTPLERWYFCTEWNRGWFAVSHLSDALRFLTLSKYGGYYFDLDVIQLRPVTSYRNFVVAEDNDKLGSSVIHVDHQHPVIQAAVETFSADYKWYVWSHNGPDLVTRILQKWCQVYYISWMTPNRCHGFRILAPKSFYPVHYFHWRDYFYKRDDKPQDKLSWDESVVGAHVWNSLSSKWVVNKYSNQYYAQMARSSCPRVFDVAPDQF</sequence>
<name>A0A0P6HQU6_9CRUS</name>
<evidence type="ECO:0000313" key="10">
    <source>
        <dbReference type="EMBL" id="KZS04080.1"/>
    </source>
</evidence>
<evidence type="ECO:0000256" key="1">
    <source>
        <dbReference type="ARBA" id="ARBA00004323"/>
    </source>
</evidence>
<dbReference type="InterPro" id="IPR051981">
    <property type="entry name" value="Glycosyltransf_32"/>
</dbReference>
<evidence type="ECO:0000256" key="6">
    <source>
        <dbReference type="ARBA" id="ARBA00023136"/>
    </source>
</evidence>
<evidence type="ECO:0000313" key="9">
    <source>
        <dbReference type="EMBL" id="JAN54662.1"/>
    </source>
</evidence>
<keyword evidence="7" id="KW-1133">Transmembrane helix</keyword>
<dbReference type="AlphaFoldDB" id="A0A0P6HQU6"/>
<dbReference type="Pfam" id="PF04572">
    <property type="entry name" value="Gb3_synth"/>
    <property type="match status" value="1"/>
</dbReference>
<protein>
    <submittedName>
        <fullName evidence="9 10">Lactosylceramide</fullName>
    </submittedName>
</protein>
<dbReference type="GO" id="GO:0000139">
    <property type="term" value="C:Golgi membrane"/>
    <property type="evidence" value="ECO:0007669"/>
    <property type="project" value="UniProtKB-SubCell"/>
</dbReference>